<protein>
    <submittedName>
        <fullName evidence="2">Uncharacterized protein</fullName>
    </submittedName>
</protein>
<organism evidence="2 3">
    <name type="scientific">Planosporangium thailandense</name>
    <dbReference type="NCBI Taxonomy" id="765197"/>
    <lineage>
        <taxon>Bacteria</taxon>
        <taxon>Bacillati</taxon>
        <taxon>Actinomycetota</taxon>
        <taxon>Actinomycetes</taxon>
        <taxon>Micromonosporales</taxon>
        <taxon>Micromonosporaceae</taxon>
        <taxon>Planosporangium</taxon>
    </lineage>
</organism>
<proteinExistence type="predicted"/>
<keyword evidence="3" id="KW-1185">Reference proteome</keyword>
<reference evidence="2 3" key="1">
    <citation type="submission" date="2020-03" db="EMBL/GenBank/DDBJ databases">
        <title>WGS of the type strain of Planosporangium spp.</title>
        <authorList>
            <person name="Thawai C."/>
        </authorList>
    </citation>
    <scope>NUCLEOTIDE SEQUENCE [LARGE SCALE GENOMIC DNA]</scope>
    <source>
        <strain evidence="2 3">TBRC 5610</strain>
    </source>
</reference>
<dbReference type="RefSeq" id="WP_167926629.1">
    <property type="nucleotide sequence ID" value="NZ_JAATVY010000013.1"/>
</dbReference>
<comment type="caution">
    <text evidence="2">The sequence shown here is derived from an EMBL/GenBank/DDBJ whole genome shotgun (WGS) entry which is preliminary data.</text>
</comment>
<name>A0ABX0Y087_9ACTN</name>
<dbReference type="EMBL" id="JAATVY010000013">
    <property type="protein sequence ID" value="NJC71728.1"/>
    <property type="molecule type" value="Genomic_DNA"/>
</dbReference>
<evidence type="ECO:0000313" key="2">
    <source>
        <dbReference type="EMBL" id="NJC71728.1"/>
    </source>
</evidence>
<dbReference type="Proteomes" id="UP000722989">
    <property type="component" value="Unassembled WGS sequence"/>
</dbReference>
<feature type="region of interest" description="Disordered" evidence="1">
    <location>
        <begin position="34"/>
        <end position="61"/>
    </location>
</feature>
<evidence type="ECO:0000313" key="3">
    <source>
        <dbReference type="Proteomes" id="UP000722989"/>
    </source>
</evidence>
<evidence type="ECO:0000256" key="1">
    <source>
        <dbReference type="SAM" id="MobiDB-lite"/>
    </source>
</evidence>
<sequence>MTQQPIQEPEPLPEYEQRADVHPIEERADVLEAVEDDTTAPGFPVPEEGSDDLAPRFHEPL</sequence>
<gene>
    <name evidence="2" type="ORF">HC031_18675</name>
</gene>
<accession>A0ABX0Y087</accession>